<proteinExistence type="predicted"/>
<evidence type="ECO:0000313" key="1">
    <source>
        <dbReference type="EMBL" id="RIY06051.1"/>
    </source>
</evidence>
<reference evidence="1 2" key="1">
    <citation type="submission" date="2018-09" db="EMBL/GenBank/DDBJ databases">
        <authorList>
            <person name="Zeman M."/>
            <person name="Pardy F."/>
        </authorList>
    </citation>
    <scope>NUCLEOTIDE SEQUENCE [LARGE SCALE GENOMIC DNA]</scope>
    <source>
        <strain evidence="1 2">CCM 8852</strain>
    </source>
</reference>
<sequence>MTLLRKRLPNESSAQSAAQMHAAVERFATANPNAEASHFFSKQQLTKLLDQPNCVGIRVYLGLDEQQQPQLVAVGTDALLSDMLRGHVVATSPATATTSGGRLMDKPQAAQWTANHRRSVAGQDAFFGFLFEEHSLATLLDDECQGMRLHYAIDEQERLVVVPSRIEKAAPAPIELLSLDFPPCPPCCSPEDWWTLLGFSLNQDGPRRQKLRVSTASRTKQTV</sequence>
<reference evidence="1 2" key="2">
    <citation type="submission" date="2019-01" db="EMBL/GenBank/DDBJ databases">
        <title>Hymenobacter humicola sp. nov., isolated from soils in Antarctica.</title>
        <authorList>
            <person name="Sedlacek I."/>
            <person name="Holochova P."/>
            <person name="Kralova S."/>
            <person name="Pantucek R."/>
            <person name="Stankova E."/>
            <person name="Vrbovska V."/>
            <person name="Kristofova L."/>
            <person name="Svec P."/>
            <person name="Busse H.-J."/>
        </authorList>
    </citation>
    <scope>NUCLEOTIDE SEQUENCE [LARGE SCALE GENOMIC DNA]</scope>
    <source>
        <strain evidence="1 2">CCM 8852</strain>
    </source>
</reference>
<protein>
    <submittedName>
        <fullName evidence="1">Uncharacterized protein</fullName>
    </submittedName>
</protein>
<accession>A0A418QLM0</accession>
<organism evidence="1 2">
    <name type="scientific">Hymenobacter rubripertinctus</name>
    <dbReference type="NCBI Taxonomy" id="2029981"/>
    <lineage>
        <taxon>Bacteria</taxon>
        <taxon>Pseudomonadati</taxon>
        <taxon>Bacteroidota</taxon>
        <taxon>Cytophagia</taxon>
        <taxon>Cytophagales</taxon>
        <taxon>Hymenobacteraceae</taxon>
        <taxon>Hymenobacter</taxon>
    </lineage>
</organism>
<dbReference type="Proteomes" id="UP000284250">
    <property type="component" value="Unassembled WGS sequence"/>
</dbReference>
<keyword evidence="2" id="KW-1185">Reference proteome</keyword>
<dbReference type="RefSeq" id="WP_119657515.1">
    <property type="nucleotide sequence ID" value="NZ_JBHUOI010000029.1"/>
</dbReference>
<gene>
    <name evidence="1" type="ORF">D0T11_19625</name>
</gene>
<evidence type="ECO:0000313" key="2">
    <source>
        <dbReference type="Proteomes" id="UP000284250"/>
    </source>
</evidence>
<name>A0A418QLM0_9BACT</name>
<dbReference type="EMBL" id="QYCN01000045">
    <property type="protein sequence ID" value="RIY06051.1"/>
    <property type="molecule type" value="Genomic_DNA"/>
</dbReference>
<comment type="caution">
    <text evidence="1">The sequence shown here is derived from an EMBL/GenBank/DDBJ whole genome shotgun (WGS) entry which is preliminary data.</text>
</comment>
<dbReference type="OrthoDB" id="661524at2"/>
<dbReference type="AlphaFoldDB" id="A0A418QLM0"/>